<dbReference type="EMBL" id="JAKTMA010000008">
    <property type="protein sequence ID" value="MCR0232353.1"/>
    <property type="molecule type" value="Genomic_DNA"/>
</dbReference>
<feature type="domain" description="ABC-three component systems C-terminal" evidence="1">
    <location>
        <begin position="191"/>
        <end position="326"/>
    </location>
</feature>
<organism evidence="2 3">
    <name type="scientific">Clostridium innocuum</name>
    <dbReference type="NCBI Taxonomy" id="1522"/>
    <lineage>
        <taxon>Bacteria</taxon>
        <taxon>Bacillati</taxon>
        <taxon>Bacillota</taxon>
        <taxon>Clostridia</taxon>
        <taxon>Eubacteriales</taxon>
        <taxon>Clostridiaceae</taxon>
        <taxon>Clostridium</taxon>
    </lineage>
</organism>
<reference evidence="2" key="1">
    <citation type="journal article" date="2022" name="Clin. Infect. Dis.">
        <title>Association between Clostridium innocuum and antibiotic-associated diarrhea in adults and children: A cross-sectional study and comparative genomics analysis.</title>
        <authorList>
            <person name="Cherny K.E."/>
            <person name="Muscat E.B."/>
            <person name="Balaji A."/>
            <person name="Mukherjee J."/>
            <person name="Ozer E.A."/>
            <person name="Angarone M.P."/>
            <person name="Hauser A.R."/>
            <person name="Sichel J.S."/>
            <person name="Amponsah E."/>
            <person name="Kociolek L.K."/>
        </authorList>
    </citation>
    <scope>NUCLEOTIDE SEQUENCE</scope>
    <source>
        <strain evidence="2">NU1-AC-029v</strain>
    </source>
</reference>
<sequence length="332" mass="37953">MYFHEIAEELKIYMAPSERGGIFVVQLIGDTLRAPMTEEEEKMALDDKFNPLANGMSLNMQDQIFEGKKFISRNRAGLICSRYDGADFAEEIDNLYDADKDHLQTFLAKKGISVAIEELGSAMQDIMSQIFHGLSKGIHDVDICLTIHEQKPSIKNLAENRIYFDNGKLVIDGEAIELPIQLDESQIYEFESGYISALCDAYAEALSRAEVTVDDIPNLPRKYQMNFYDQRKAYLSAESIQRSISEVYEDGENQFDILKEDAFGGIKTTYYDEHDNGYRRLLEVLKKISDIQLTKSKLMLIKNLIGNLERLGIVHILVNDETIKSWVEPYEK</sequence>
<dbReference type="AlphaFoldDB" id="A0AAP2ULY4"/>
<evidence type="ECO:0000313" key="2">
    <source>
        <dbReference type="EMBL" id="MCR0232353.1"/>
    </source>
</evidence>
<protein>
    <recommendedName>
        <fullName evidence="1">ABC-three component systems C-terminal domain-containing protein</fullName>
    </recommendedName>
</protein>
<dbReference type="RefSeq" id="WP_008817747.1">
    <property type="nucleotide sequence ID" value="NZ_AP025565.1"/>
</dbReference>
<dbReference type="Proteomes" id="UP001203972">
    <property type="component" value="Unassembled WGS sequence"/>
</dbReference>
<dbReference type="Pfam" id="PF20282">
    <property type="entry name" value="CTD6"/>
    <property type="match status" value="1"/>
</dbReference>
<gene>
    <name evidence="2" type="ORF">MKC95_06165</name>
</gene>
<dbReference type="InterPro" id="IPR046914">
    <property type="entry name" value="ABC-3C_CTD6"/>
</dbReference>
<name>A0AAP2ULY4_CLOIN</name>
<accession>A0AAP2ULY4</accession>
<proteinExistence type="predicted"/>
<evidence type="ECO:0000313" key="3">
    <source>
        <dbReference type="Proteomes" id="UP001203972"/>
    </source>
</evidence>
<comment type="caution">
    <text evidence="2">The sequence shown here is derived from an EMBL/GenBank/DDBJ whole genome shotgun (WGS) entry which is preliminary data.</text>
</comment>
<evidence type="ECO:0000259" key="1">
    <source>
        <dbReference type="Pfam" id="PF20282"/>
    </source>
</evidence>